<accession>A0A833W1V7</accession>
<evidence type="ECO:0000313" key="3">
    <source>
        <dbReference type="Proteomes" id="UP000623129"/>
    </source>
</evidence>
<dbReference type="AlphaFoldDB" id="A0A833W1V7"/>
<sequence>MAFLDFPLSFSSSPSMDVQSPCYYFGCESRILLACYSGEFHTIHVPNASDKFLAGPSHGYLLAFDTRRLTLSLLNPFTCNEIPLPPLQLKWSALYSYFRPELICAGEVVAISGFTSQGILLLASCRSGDSKWVTVELQVHTKVMGRSYYKGMYFVNESEMGKTTAIDARTGGFLFSVPTPDRRFVNPKGSWMELLGYEYLVVSNGELACNSFSGLEGLQYFGERLL</sequence>
<dbReference type="InterPro" id="IPR005174">
    <property type="entry name" value="KIB1-4_b-propeller"/>
</dbReference>
<feature type="domain" description="KIB1-4 beta-propeller" evidence="1">
    <location>
        <begin position="38"/>
        <end position="207"/>
    </location>
</feature>
<keyword evidence="3" id="KW-1185">Reference proteome</keyword>
<proteinExistence type="predicted"/>
<dbReference type="OrthoDB" id="623851at2759"/>
<name>A0A833W1V7_9POAL</name>
<dbReference type="EMBL" id="SWLB01000003">
    <property type="protein sequence ID" value="KAF3340439.1"/>
    <property type="molecule type" value="Genomic_DNA"/>
</dbReference>
<reference evidence="2" key="1">
    <citation type="submission" date="2020-01" db="EMBL/GenBank/DDBJ databases">
        <title>Genome sequence of Kobresia littledalei, the first chromosome-level genome in the family Cyperaceae.</title>
        <authorList>
            <person name="Qu G."/>
        </authorList>
    </citation>
    <scope>NUCLEOTIDE SEQUENCE</scope>
    <source>
        <strain evidence="2">C.B.Clarke</strain>
        <tissue evidence="2">Leaf</tissue>
    </source>
</reference>
<dbReference type="PANTHER" id="PTHR33127:SF5">
    <property type="entry name" value="TRANSMEMBRANE PROTEIN"/>
    <property type="match status" value="1"/>
</dbReference>
<organism evidence="2 3">
    <name type="scientific">Carex littledalei</name>
    <dbReference type="NCBI Taxonomy" id="544730"/>
    <lineage>
        <taxon>Eukaryota</taxon>
        <taxon>Viridiplantae</taxon>
        <taxon>Streptophyta</taxon>
        <taxon>Embryophyta</taxon>
        <taxon>Tracheophyta</taxon>
        <taxon>Spermatophyta</taxon>
        <taxon>Magnoliopsida</taxon>
        <taxon>Liliopsida</taxon>
        <taxon>Poales</taxon>
        <taxon>Cyperaceae</taxon>
        <taxon>Cyperoideae</taxon>
        <taxon>Cariceae</taxon>
        <taxon>Carex</taxon>
        <taxon>Carex subgen. Euthyceras</taxon>
    </lineage>
</organism>
<evidence type="ECO:0000259" key="1">
    <source>
        <dbReference type="Pfam" id="PF03478"/>
    </source>
</evidence>
<evidence type="ECO:0000313" key="2">
    <source>
        <dbReference type="EMBL" id="KAF3340439.1"/>
    </source>
</evidence>
<dbReference type="Proteomes" id="UP000623129">
    <property type="component" value="Unassembled WGS sequence"/>
</dbReference>
<comment type="caution">
    <text evidence="2">The sequence shown here is derived from an EMBL/GenBank/DDBJ whole genome shotgun (WGS) entry which is preliminary data.</text>
</comment>
<gene>
    <name evidence="2" type="ORF">FCM35_KLT16210</name>
</gene>
<protein>
    <recommendedName>
        <fullName evidence="1">KIB1-4 beta-propeller domain-containing protein</fullName>
    </recommendedName>
</protein>
<dbReference type="Pfam" id="PF03478">
    <property type="entry name" value="Beta-prop_KIB1-4"/>
    <property type="match status" value="1"/>
</dbReference>
<dbReference type="PANTHER" id="PTHR33127">
    <property type="entry name" value="TRANSMEMBRANE PROTEIN"/>
    <property type="match status" value="1"/>
</dbReference>